<protein>
    <submittedName>
        <fullName evidence="1">Uncharacterized protein</fullName>
    </submittedName>
</protein>
<dbReference type="EMBL" id="JAHFXF010000001">
    <property type="protein sequence ID" value="KAG9701342.1"/>
    <property type="molecule type" value="Genomic_DNA"/>
</dbReference>
<sequence>MEKVFGIDFFGLQSRAMDVCRYMLKLTYYLFVQIRHTLQELCYDRRGSFGTQGRNQTEILPSCGSSWKSRMQTTISISRLDVDLDSMASSSVREAATQDQTRR</sequence>
<dbReference type="Proteomes" id="UP000779574">
    <property type="component" value="Unassembled WGS sequence"/>
</dbReference>
<comment type="caution">
    <text evidence="1">The sequence shown here is derived from an EMBL/GenBank/DDBJ whole genome shotgun (WGS) entry which is preliminary data.</text>
</comment>
<organism evidence="1 2">
    <name type="scientific">Aureobasidium melanogenum</name>
    <name type="common">Aureobasidium pullulans var. melanogenum</name>
    <dbReference type="NCBI Taxonomy" id="46634"/>
    <lineage>
        <taxon>Eukaryota</taxon>
        <taxon>Fungi</taxon>
        <taxon>Dikarya</taxon>
        <taxon>Ascomycota</taxon>
        <taxon>Pezizomycotina</taxon>
        <taxon>Dothideomycetes</taxon>
        <taxon>Dothideomycetidae</taxon>
        <taxon>Dothideales</taxon>
        <taxon>Saccotheciaceae</taxon>
        <taxon>Aureobasidium</taxon>
    </lineage>
</organism>
<feature type="non-terminal residue" evidence="1">
    <location>
        <position position="103"/>
    </location>
</feature>
<proteinExistence type="predicted"/>
<name>A0A9P8EXZ1_AURME</name>
<evidence type="ECO:0000313" key="1">
    <source>
        <dbReference type="EMBL" id="KAG9701342.1"/>
    </source>
</evidence>
<accession>A0A9P8EXZ1</accession>
<reference evidence="1" key="2">
    <citation type="submission" date="2021-08" db="EMBL/GenBank/DDBJ databases">
        <authorList>
            <person name="Gostincar C."/>
            <person name="Sun X."/>
            <person name="Song Z."/>
            <person name="Gunde-Cimerman N."/>
        </authorList>
    </citation>
    <scope>NUCLEOTIDE SEQUENCE</scope>
    <source>
        <strain evidence="1">EXF-9911</strain>
    </source>
</reference>
<dbReference type="AlphaFoldDB" id="A0A9P8EXZ1"/>
<gene>
    <name evidence="1" type="ORF">KCU76_g20</name>
</gene>
<evidence type="ECO:0000313" key="2">
    <source>
        <dbReference type="Proteomes" id="UP000779574"/>
    </source>
</evidence>
<reference evidence="1" key="1">
    <citation type="journal article" date="2021" name="J Fungi (Basel)">
        <title>Virulence traits and population genomics of the black yeast Aureobasidium melanogenum.</title>
        <authorList>
            <person name="Cernosa A."/>
            <person name="Sun X."/>
            <person name="Gostincar C."/>
            <person name="Fang C."/>
            <person name="Gunde-Cimerman N."/>
            <person name="Song Z."/>
        </authorList>
    </citation>
    <scope>NUCLEOTIDE SEQUENCE</scope>
    <source>
        <strain evidence="1">EXF-9911</strain>
    </source>
</reference>